<protein>
    <submittedName>
        <fullName evidence="1 2">Uncharacterized protein</fullName>
    </submittedName>
</protein>
<proteinExistence type="predicted"/>
<reference evidence="2" key="3">
    <citation type="submission" date="2018-08" db="UniProtKB">
        <authorList>
            <consortium name="EnsemblPlants"/>
        </authorList>
    </citation>
    <scope>IDENTIFICATION</scope>
    <source>
        <strain evidence="2">cv. Bd21</strain>
    </source>
</reference>
<sequence>MLQGRSPTTDRGTCRRNSDHWLKSHGGSAAHLIARGRCLQWRRMTDALGKFGTSSMALKCRPRTERVGDAAGCSRAKDKEESR</sequence>
<dbReference type="EnsemblPlants" id="KQJ82988">
    <property type="protein sequence ID" value="KQJ82988"/>
    <property type="gene ID" value="BRADI_5g12463v3"/>
</dbReference>
<evidence type="ECO:0000313" key="1">
    <source>
        <dbReference type="EMBL" id="KQJ82988.1"/>
    </source>
</evidence>
<reference evidence="1 2" key="1">
    <citation type="journal article" date="2010" name="Nature">
        <title>Genome sequencing and analysis of the model grass Brachypodium distachyon.</title>
        <authorList>
            <consortium name="International Brachypodium Initiative"/>
        </authorList>
    </citation>
    <scope>NUCLEOTIDE SEQUENCE [LARGE SCALE GENOMIC DNA]</scope>
    <source>
        <strain evidence="1 2">Bd21</strain>
    </source>
</reference>
<name>A0A0Q3E9D7_BRADI</name>
<dbReference type="Gramene" id="KQJ82988">
    <property type="protein sequence ID" value="KQJ82988"/>
    <property type="gene ID" value="BRADI_5g12463v3"/>
</dbReference>
<dbReference type="EMBL" id="CM000884">
    <property type="protein sequence ID" value="KQJ82988.1"/>
    <property type="molecule type" value="Genomic_DNA"/>
</dbReference>
<dbReference type="AlphaFoldDB" id="A0A0Q3E9D7"/>
<dbReference type="Proteomes" id="UP000008810">
    <property type="component" value="Chromosome 5"/>
</dbReference>
<organism evidence="1">
    <name type="scientific">Brachypodium distachyon</name>
    <name type="common">Purple false brome</name>
    <name type="synonym">Trachynia distachya</name>
    <dbReference type="NCBI Taxonomy" id="15368"/>
    <lineage>
        <taxon>Eukaryota</taxon>
        <taxon>Viridiplantae</taxon>
        <taxon>Streptophyta</taxon>
        <taxon>Embryophyta</taxon>
        <taxon>Tracheophyta</taxon>
        <taxon>Spermatophyta</taxon>
        <taxon>Magnoliopsida</taxon>
        <taxon>Liliopsida</taxon>
        <taxon>Poales</taxon>
        <taxon>Poaceae</taxon>
        <taxon>BOP clade</taxon>
        <taxon>Pooideae</taxon>
        <taxon>Stipodae</taxon>
        <taxon>Brachypodieae</taxon>
        <taxon>Brachypodium</taxon>
    </lineage>
</organism>
<gene>
    <name evidence="1" type="ORF">BRADI_5g12463v3</name>
</gene>
<dbReference type="InParanoid" id="A0A0Q3E9D7"/>
<evidence type="ECO:0000313" key="3">
    <source>
        <dbReference type="Proteomes" id="UP000008810"/>
    </source>
</evidence>
<keyword evidence="3" id="KW-1185">Reference proteome</keyword>
<accession>A0A0Q3E9D7</accession>
<evidence type="ECO:0000313" key="2">
    <source>
        <dbReference type="EnsemblPlants" id="KQJ82988"/>
    </source>
</evidence>
<reference evidence="1" key="2">
    <citation type="submission" date="2017-06" db="EMBL/GenBank/DDBJ databases">
        <title>WGS assembly of Brachypodium distachyon.</title>
        <authorList>
            <consortium name="The International Brachypodium Initiative"/>
            <person name="Lucas S."/>
            <person name="Harmon-Smith M."/>
            <person name="Lail K."/>
            <person name="Tice H."/>
            <person name="Grimwood J."/>
            <person name="Bruce D."/>
            <person name="Barry K."/>
            <person name="Shu S."/>
            <person name="Lindquist E."/>
            <person name="Wang M."/>
            <person name="Pitluck S."/>
            <person name="Vogel J.P."/>
            <person name="Garvin D.F."/>
            <person name="Mockler T.C."/>
            <person name="Schmutz J."/>
            <person name="Rokhsar D."/>
            <person name="Bevan M.W."/>
        </authorList>
    </citation>
    <scope>NUCLEOTIDE SEQUENCE</scope>
    <source>
        <strain evidence="1">Bd21</strain>
    </source>
</reference>